<dbReference type="PANTHER" id="PTHR43060">
    <property type="entry name" value="3-HYDROXYISOBUTYRATE DEHYDROGENASE-LIKE 1, MITOCHONDRIAL-RELATED"/>
    <property type="match status" value="1"/>
</dbReference>
<dbReference type="GO" id="GO:0016491">
    <property type="term" value="F:oxidoreductase activity"/>
    <property type="evidence" value="ECO:0007669"/>
    <property type="project" value="UniProtKB-KW"/>
</dbReference>
<dbReference type="SUPFAM" id="SSF48179">
    <property type="entry name" value="6-phosphogluconate dehydrogenase C-terminal domain-like"/>
    <property type="match status" value="1"/>
</dbReference>
<comment type="similarity">
    <text evidence="1">Belongs to the HIBADH-related family.</text>
</comment>
<dbReference type="InterPro" id="IPR015815">
    <property type="entry name" value="HIBADH-related"/>
</dbReference>
<organism evidence="7 8">
    <name type="scientific">Rhodoplanes roseus</name>
    <dbReference type="NCBI Taxonomy" id="29409"/>
    <lineage>
        <taxon>Bacteria</taxon>
        <taxon>Pseudomonadati</taxon>
        <taxon>Pseudomonadota</taxon>
        <taxon>Alphaproteobacteria</taxon>
        <taxon>Hyphomicrobiales</taxon>
        <taxon>Nitrobacteraceae</taxon>
        <taxon>Rhodoplanes</taxon>
    </lineage>
</organism>
<evidence type="ECO:0000259" key="5">
    <source>
        <dbReference type="Pfam" id="PF03446"/>
    </source>
</evidence>
<dbReference type="SUPFAM" id="SSF51735">
    <property type="entry name" value="NAD(P)-binding Rossmann-fold domains"/>
    <property type="match status" value="1"/>
</dbReference>
<accession>A0A327KLJ2</accession>
<dbReference type="InterPro" id="IPR002204">
    <property type="entry name" value="3-OH-isobutyrate_DH-rel_CS"/>
</dbReference>
<feature type="active site" evidence="4">
    <location>
        <position position="175"/>
    </location>
</feature>
<dbReference type="PROSITE" id="PS00895">
    <property type="entry name" value="3_HYDROXYISOBUT_DH"/>
    <property type="match status" value="1"/>
</dbReference>
<dbReference type="InterPro" id="IPR006115">
    <property type="entry name" value="6PGDH_NADP-bd"/>
</dbReference>
<dbReference type="GO" id="GO:0050661">
    <property type="term" value="F:NADP binding"/>
    <property type="evidence" value="ECO:0007669"/>
    <property type="project" value="InterPro"/>
</dbReference>
<evidence type="ECO:0000313" key="7">
    <source>
        <dbReference type="EMBL" id="RAI38403.1"/>
    </source>
</evidence>
<dbReference type="AlphaFoldDB" id="A0A327KLJ2"/>
<proteinExistence type="inferred from homology"/>
<evidence type="ECO:0000256" key="4">
    <source>
        <dbReference type="PIRSR" id="PIRSR000103-1"/>
    </source>
</evidence>
<dbReference type="InterPro" id="IPR036291">
    <property type="entry name" value="NAD(P)-bd_dom_sf"/>
</dbReference>
<dbReference type="GO" id="GO:0051287">
    <property type="term" value="F:NAD binding"/>
    <property type="evidence" value="ECO:0007669"/>
    <property type="project" value="InterPro"/>
</dbReference>
<evidence type="ECO:0000313" key="8">
    <source>
        <dbReference type="Proteomes" id="UP000249130"/>
    </source>
</evidence>
<name>A0A327KLJ2_9BRAD</name>
<keyword evidence="8" id="KW-1185">Reference proteome</keyword>
<evidence type="ECO:0000259" key="6">
    <source>
        <dbReference type="Pfam" id="PF14833"/>
    </source>
</evidence>
<keyword evidence="2" id="KW-0560">Oxidoreductase</keyword>
<feature type="domain" description="3-hydroxyisobutyrate dehydrogenase-like NAD-binding" evidence="6">
    <location>
        <begin position="169"/>
        <end position="284"/>
    </location>
</feature>
<dbReference type="PIRSF" id="PIRSF000103">
    <property type="entry name" value="HIBADH"/>
    <property type="match status" value="1"/>
</dbReference>
<dbReference type="Pfam" id="PF03446">
    <property type="entry name" value="NAD_binding_2"/>
    <property type="match status" value="1"/>
</dbReference>
<sequence>MRMESLKIAFIGLGVMGGGMAANLARKGFALTVFSRTPAKAAPVIALGATLAGSAAAAAREADVVFLCLPATEDVAAVLFGDGGIAAVMAPGSVVVDTSTIDPVATREFAARLSAGGIAMLDCPVSGGQKGAADGTLSCMVGGPADVLERVRPCLDAIATTVVHIGDAGAGQVAKACNQVCVAANMLGAAEAVALALRMGVDPKRVREALLGGAARSTVLERHTLRLIERDFTPGFRARLMEKDLRIAVEAMTRTGVYAPVSAGIHQLLNALLQTGRADADWGAVGALIQELSGVVERAVAPP</sequence>
<reference evidence="7 8" key="1">
    <citation type="submission" date="2017-07" db="EMBL/GenBank/DDBJ databases">
        <title>Draft Genome Sequences of Select Purple Nonsulfur Bacteria.</title>
        <authorList>
            <person name="Lasarre B."/>
            <person name="Mckinlay J.B."/>
        </authorList>
    </citation>
    <scope>NUCLEOTIDE SEQUENCE [LARGE SCALE GENOMIC DNA]</scope>
    <source>
        <strain evidence="7 8">DSM 5909</strain>
    </source>
</reference>
<dbReference type="InterPro" id="IPR029154">
    <property type="entry name" value="HIBADH-like_NADP-bd"/>
</dbReference>
<dbReference type="EMBL" id="NPEX01000364">
    <property type="protein sequence ID" value="RAI38403.1"/>
    <property type="molecule type" value="Genomic_DNA"/>
</dbReference>
<dbReference type="GO" id="GO:0016054">
    <property type="term" value="P:organic acid catabolic process"/>
    <property type="evidence" value="ECO:0007669"/>
    <property type="project" value="UniProtKB-ARBA"/>
</dbReference>
<dbReference type="Pfam" id="PF14833">
    <property type="entry name" value="NAD_binding_11"/>
    <property type="match status" value="1"/>
</dbReference>
<gene>
    <name evidence="7" type="ORF">CH341_27945</name>
</gene>
<dbReference type="Gene3D" id="3.40.50.720">
    <property type="entry name" value="NAD(P)-binding Rossmann-like Domain"/>
    <property type="match status" value="1"/>
</dbReference>
<evidence type="ECO:0000256" key="1">
    <source>
        <dbReference type="ARBA" id="ARBA00009080"/>
    </source>
</evidence>
<comment type="caution">
    <text evidence="7">The sequence shown here is derived from an EMBL/GenBank/DDBJ whole genome shotgun (WGS) entry which is preliminary data.</text>
</comment>
<dbReference type="PANTHER" id="PTHR43060:SF15">
    <property type="entry name" value="3-HYDROXYISOBUTYRATE DEHYDROGENASE-LIKE 1, MITOCHONDRIAL-RELATED"/>
    <property type="match status" value="1"/>
</dbReference>
<feature type="domain" description="6-phosphogluconate dehydrogenase NADP-binding" evidence="5">
    <location>
        <begin position="7"/>
        <end position="166"/>
    </location>
</feature>
<protein>
    <recommendedName>
        <fullName evidence="9">2-hydroxy-3-oxopropionate reductase</fullName>
    </recommendedName>
</protein>
<evidence type="ECO:0008006" key="9">
    <source>
        <dbReference type="Google" id="ProtNLM"/>
    </source>
</evidence>
<dbReference type="OrthoDB" id="9812907at2"/>
<evidence type="ECO:0000256" key="3">
    <source>
        <dbReference type="ARBA" id="ARBA00023027"/>
    </source>
</evidence>
<keyword evidence="3" id="KW-0520">NAD</keyword>
<dbReference type="InterPro" id="IPR013328">
    <property type="entry name" value="6PGD_dom2"/>
</dbReference>
<dbReference type="Gene3D" id="1.10.1040.10">
    <property type="entry name" value="N-(1-d-carboxylethyl)-l-norvaline Dehydrogenase, domain 2"/>
    <property type="match status" value="1"/>
</dbReference>
<dbReference type="InterPro" id="IPR008927">
    <property type="entry name" value="6-PGluconate_DH-like_C_sf"/>
</dbReference>
<dbReference type="Proteomes" id="UP000249130">
    <property type="component" value="Unassembled WGS sequence"/>
</dbReference>
<evidence type="ECO:0000256" key="2">
    <source>
        <dbReference type="ARBA" id="ARBA00023002"/>
    </source>
</evidence>